<feature type="domain" description="RanBP2-type" evidence="7">
    <location>
        <begin position="436"/>
        <end position="465"/>
    </location>
</feature>
<evidence type="ECO:0000256" key="3">
    <source>
        <dbReference type="ARBA" id="ARBA00022833"/>
    </source>
</evidence>
<feature type="region of interest" description="Disordered" evidence="5">
    <location>
        <begin position="1"/>
        <end position="47"/>
    </location>
</feature>
<dbReference type="EnsemblMetazoa" id="MESCA004952-RA">
    <property type="protein sequence ID" value="MESCA004952-PA"/>
    <property type="gene ID" value="MESCA004952"/>
</dbReference>
<dbReference type="GO" id="GO:0005643">
    <property type="term" value="C:nuclear pore"/>
    <property type="evidence" value="ECO:0007669"/>
    <property type="project" value="TreeGrafter"/>
</dbReference>
<dbReference type="PROSITE" id="PS50199">
    <property type="entry name" value="ZF_RANBP2_2"/>
    <property type="match status" value="2"/>
</dbReference>
<organism evidence="8 9">
    <name type="scientific">Megaselia scalaris</name>
    <name type="common">Humpbacked fly</name>
    <name type="synonym">Phora scalaris</name>
    <dbReference type="NCBI Taxonomy" id="36166"/>
    <lineage>
        <taxon>Eukaryota</taxon>
        <taxon>Metazoa</taxon>
        <taxon>Ecdysozoa</taxon>
        <taxon>Arthropoda</taxon>
        <taxon>Hexapoda</taxon>
        <taxon>Insecta</taxon>
        <taxon>Pterygota</taxon>
        <taxon>Neoptera</taxon>
        <taxon>Endopterygota</taxon>
        <taxon>Diptera</taxon>
        <taxon>Brachycera</taxon>
        <taxon>Muscomorpha</taxon>
        <taxon>Platypezoidea</taxon>
        <taxon>Phoridae</taxon>
        <taxon>Megaseliini</taxon>
        <taxon>Megaselia</taxon>
    </lineage>
</organism>
<evidence type="ECO:0000256" key="1">
    <source>
        <dbReference type="ARBA" id="ARBA00022723"/>
    </source>
</evidence>
<name>T1GN13_MEGSC</name>
<keyword evidence="2 4" id="KW-0863">Zinc-finger</keyword>
<feature type="region of interest" description="Disordered" evidence="5">
    <location>
        <begin position="209"/>
        <end position="248"/>
    </location>
</feature>
<keyword evidence="1" id="KW-0479">Metal-binding</keyword>
<dbReference type="STRING" id="36166.T1GN13"/>
<dbReference type="InterPro" id="IPR011993">
    <property type="entry name" value="PH-like_dom_sf"/>
</dbReference>
<dbReference type="SMART" id="SM00547">
    <property type="entry name" value="ZnF_RBZ"/>
    <property type="match status" value="2"/>
</dbReference>
<feature type="domain" description="RanBP2-type" evidence="7">
    <location>
        <begin position="492"/>
        <end position="521"/>
    </location>
</feature>
<dbReference type="AlphaFoldDB" id="T1GN13"/>
<feature type="domain" description="RanBD1" evidence="6">
    <location>
        <begin position="46"/>
        <end position="179"/>
    </location>
</feature>
<dbReference type="PROSITE" id="PS50196">
    <property type="entry name" value="RANBD1"/>
    <property type="match status" value="2"/>
</dbReference>
<dbReference type="GO" id="GO:0008270">
    <property type="term" value="F:zinc ion binding"/>
    <property type="evidence" value="ECO:0007669"/>
    <property type="project" value="UniProtKB-KW"/>
</dbReference>
<dbReference type="Pfam" id="PF00638">
    <property type="entry name" value="Ran_BP1"/>
    <property type="match status" value="2"/>
</dbReference>
<evidence type="ECO:0000256" key="4">
    <source>
        <dbReference type="PROSITE-ProRule" id="PRU00322"/>
    </source>
</evidence>
<dbReference type="PANTHER" id="PTHR23138:SF87">
    <property type="entry name" value="E3 SUMO-PROTEIN LIGASE RANBP2"/>
    <property type="match status" value="1"/>
</dbReference>
<feature type="compositionally biased region" description="Polar residues" evidence="5">
    <location>
        <begin position="209"/>
        <end position="222"/>
    </location>
</feature>
<dbReference type="InterPro" id="IPR001876">
    <property type="entry name" value="Znf_RanBP2"/>
</dbReference>
<feature type="compositionally biased region" description="Polar residues" evidence="5">
    <location>
        <begin position="19"/>
        <end position="34"/>
    </location>
</feature>
<dbReference type="PROSITE" id="PS01358">
    <property type="entry name" value="ZF_RANBP2_1"/>
    <property type="match status" value="2"/>
</dbReference>
<reference evidence="8" key="2">
    <citation type="submission" date="2015-06" db="UniProtKB">
        <authorList>
            <consortium name="EnsemblMetazoa"/>
        </authorList>
    </citation>
    <scope>IDENTIFICATION</scope>
</reference>
<dbReference type="Proteomes" id="UP000015102">
    <property type="component" value="Unassembled WGS sequence"/>
</dbReference>
<dbReference type="FunFam" id="2.30.29.30:FF:000018">
    <property type="entry name" value="E3 SUMO-protein ligase RanBP2"/>
    <property type="match status" value="2"/>
</dbReference>
<evidence type="ECO:0008006" key="10">
    <source>
        <dbReference type="Google" id="ProtNLM"/>
    </source>
</evidence>
<dbReference type="EMBL" id="CAQQ02198281">
    <property type="status" value="NOT_ANNOTATED_CDS"/>
    <property type="molecule type" value="Genomic_DNA"/>
</dbReference>
<dbReference type="SUPFAM" id="SSF50729">
    <property type="entry name" value="PH domain-like"/>
    <property type="match status" value="2"/>
</dbReference>
<sequence length="598" mass="66830">MSDPKPFTFKMTTQEENKSTPVIDTSLDKSTNSNYEEDAEYDPRPDFKPIIPLPDEIEVKTGEEDEECLFSNRAKLFRHSENDWKERGIGIIKILKNKENKCRILMRREQIHKICANHTITNEMTLTILDKEKKGFIWVANDFAEEVLSKEKFFVRFKNAEIANEFYNVFKKASESSVPTPVKQDAPKTKAAPVPTVVPAIEKKTFSFSLNKQDSTTSTPNKENAAPSPFANLNFGQSPSAGSSPFEPDEYVPTAEFAPVIPLPDLVEVVTGEENDNVLYVHRAKLLRFDKASNEWKERGIGDIKILQNKVDLSKIRLVMRREIIHKLCCNQRIYKDTDFKFHPNSKKAVMWVGQDYSENELAIETLTLRFKTEEICGDFMKAIKEAQSYIVAEQEDNDDDTESENVSYSDNNSSDIVADPTLTNTQGFGDKFKIKAGSWNCEACYVQNDGDSANCLACNTPKEKPAKPSAPKPVNNGPPLTSGFGDKFKPAAGSWNCKACYLSNVGADLYCKACEAPKDDTVPKKEPKSLVLEKPKTSFTFGFAAANTSTEIKKPDASIPTFGFGASPAAPQTSAVPTFGFPPSHWLHLLHHRSALV</sequence>
<dbReference type="Gene3D" id="4.10.1060.10">
    <property type="entry name" value="Zinc finger, RanBP2-type"/>
    <property type="match status" value="2"/>
</dbReference>
<keyword evidence="9" id="KW-1185">Reference proteome</keyword>
<dbReference type="SUPFAM" id="SSF90209">
    <property type="entry name" value="Ran binding protein zinc finger-like"/>
    <property type="match status" value="1"/>
</dbReference>
<feature type="domain" description="RanBD1" evidence="6">
    <location>
        <begin position="256"/>
        <end position="393"/>
    </location>
</feature>
<evidence type="ECO:0000259" key="7">
    <source>
        <dbReference type="PROSITE" id="PS50199"/>
    </source>
</evidence>
<dbReference type="GO" id="GO:0005737">
    <property type="term" value="C:cytoplasm"/>
    <property type="evidence" value="ECO:0007669"/>
    <property type="project" value="TreeGrafter"/>
</dbReference>
<reference evidence="9" key="1">
    <citation type="submission" date="2013-02" db="EMBL/GenBank/DDBJ databases">
        <authorList>
            <person name="Hughes D."/>
        </authorList>
    </citation>
    <scope>NUCLEOTIDE SEQUENCE</scope>
    <source>
        <strain>Durham</strain>
        <strain evidence="9">NC isolate 2 -- Noor lab</strain>
    </source>
</reference>
<accession>T1GN13</accession>
<dbReference type="Pfam" id="PF00641">
    <property type="entry name" value="Zn_ribbon_RanBP"/>
    <property type="match status" value="2"/>
</dbReference>
<evidence type="ECO:0000313" key="9">
    <source>
        <dbReference type="Proteomes" id="UP000015102"/>
    </source>
</evidence>
<dbReference type="InterPro" id="IPR045255">
    <property type="entry name" value="RanBP1-like"/>
</dbReference>
<dbReference type="HOGENOM" id="CLU_456564_0_0_1"/>
<evidence type="ECO:0000313" key="8">
    <source>
        <dbReference type="EnsemblMetazoa" id="MESCA004952-PA"/>
    </source>
</evidence>
<dbReference type="SMART" id="SM00160">
    <property type="entry name" value="RanBD"/>
    <property type="match status" value="2"/>
</dbReference>
<dbReference type="GO" id="GO:0005096">
    <property type="term" value="F:GTPase activator activity"/>
    <property type="evidence" value="ECO:0007669"/>
    <property type="project" value="TreeGrafter"/>
</dbReference>
<feature type="region of interest" description="Disordered" evidence="5">
    <location>
        <begin position="395"/>
        <end position="421"/>
    </location>
</feature>
<dbReference type="InterPro" id="IPR036443">
    <property type="entry name" value="Znf_RanBP2_sf"/>
</dbReference>
<evidence type="ECO:0000256" key="5">
    <source>
        <dbReference type="SAM" id="MobiDB-lite"/>
    </source>
</evidence>
<feature type="compositionally biased region" description="Polar residues" evidence="5">
    <location>
        <begin position="405"/>
        <end position="421"/>
    </location>
</feature>
<feature type="compositionally biased region" description="Acidic residues" evidence="5">
    <location>
        <begin position="395"/>
        <end position="404"/>
    </location>
</feature>
<dbReference type="PANTHER" id="PTHR23138">
    <property type="entry name" value="RAN BINDING PROTEIN"/>
    <property type="match status" value="1"/>
</dbReference>
<dbReference type="Gene3D" id="2.30.29.30">
    <property type="entry name" value="Pleckstrin-homology domain (PH domain)/Phosphotyrosine-binding domain (PTB)"/>
    <property type="match status" value="2"/>
</dbReference>
<dbReference type="InterPro" id="IPR000156">
    <property type="entry name" value="Ran_bind_dom"/>
</dbReference>
<proteinExistence type="predicted"/>
<feature type="compositionally biased region" description="Polar residues" evidence="5">
    <location>
        <begin position="234"/>
        <end position="243"/>
    </location>
</feature>
<keyword evidence="3" id="KW-0862">Zinc</keyword>
<evidence type="ECO:0000256" key="2">
    <source>
        <dbReference type="ARBA" id="ARBA00022771"/>
    </source>
</evidence>
<evidence type="ECO:0000259" key="6">
    <source>
        <dbReference type="PROSITE" id="PS50196"/>
    </source>
</evidence>
<protein>
    <recommendedName>
        <fullName evidence="10">RanBP2-type domain-containing protein</fullName>
    </recommendedName>
</protein>